<feature type="domain" description="ThuA-like" evidence="1">
    <location>
        <begin position="14"/>
        <end position="151"/>
    </location>
</feature>
<dbReference type="RefSeq" id="WP_213111456.1">
    <property type="nucleotide sequence ID" value="NZ_JAGYPJ010000001.1"/>
</dbReference>
<accession>A0A942YKZ5</accession>
<keyword evidence="3" id="KW-1185">Reference proteome</keyword>
<dbReference type="SUPFAM" id="SSF52317">
    <property type="entry name" value="Class I glutamine amidotransferase-like"/>
    <property type="match status" value="1"/>
</dbReference>
<dbReference type="EMBL" id="JAGYPJ010000001">
    <property type="protein sequence ID" value="MBS4200928.1"/>
    <property type="molecule type" value="Genomic_DNA"/>
</dbReference>
<dbReference type="InterPro" id="IPR029062">
    <property type="entry name" value="Class_I_gatase-like"/>
</dbReference>
<reference evidence="2 3" key="1">
    <citation type="submission" date="2021-05" db="EMBL/GenBank/DDBJ databases">
        <title>Novel Bacillus species.</title>
        <authorList>
            <person name="Liu G."/>
        </authorList>
    </citation>
    <scope>NUCLEOTIDE SEQUENCE [LARGE SCALE GENOMIC DNA]</scope>
    <source>
        <strain evidence="2 3">FJAT-49732</strain>
    </source>
</reference>
<proteinExistence type="predicted"/>
<dbReference type="InterPro" id="IPR029010">
    <property type="entry name" value="ThuA-like"/>
</dbReference>
<dbReference type="AlphaFoldDB" id="A0A942YKZ5"/>
<protein>
    <recommendedName>
        <fullName evidence="1">ThuA-like domain-containing protein</fullName>
    </recommendedName>
</protein>
<name>A0A942YKZ5_9BACI</name>
<evidence type="ECO:0000259" key="1">
    <source>
        <dbReference type="Pfam" id="PF06283"/>
    </source>
</evidence>
<organism evidence="2 3">
    <name type="scientific">Lederbergia citrisecunda</name>
    <dbReference type="NCBI Taxonomy" id="2833583"/>
    <lineage>
        <taxon>Bacteria</taxon>
        <taxon>Bacillati</taxon>
        <taxon>Bacillota</taxon>
        <taxon>Bacilli</taxon>
        <taxon>Bacillales</taxon>
        <taxon>Bacillaceae</taxon>
        <taxon>Lederbergia</taxon>
    </lineage>
</organism>
<dbReference type="Pfam" id="PF06283">
    <property type="entry name" value="ThuA"/>
    <property type="match status" value="1"/>
</dbReference>
<comment type="caution">
    <text evidence="2">The sequence shown here is derived from an EMBL/GenBank/DDBJ whole genome shotgun (WGS) entry which is preliminary data.</text>
</comment>
<sequence>MTFKVFAALGDFYHDETMCRHALDTAVKQLDQDVTVEYIHGKELITRLQEKPDLVILFKGNKINPTDPQTAIWMDEEEAFIISNYVENGGAWFAWHSGLASYEVKTYINMLRGYFQYHPEMSNIKYSADNQNEVIDPKLSFEIIDEHYFVDVVMLKIQRYSYNLNQRMVNP</sequence>
<dbReference type="Gene3D" id="3.40.50.880">
    <property type="match status" value="1"/>
</dbReference>
<gene>
    <name evidence="2" type="ORF">KHA93_14925</name>
</gene>
<evidence type="ECO:0000313" key="2">
    <source>
        <dbReference type="EMBL" id="MBS4200928.1"/>
    </source>
</evidence>
<dbReference type="Proteomes" id="UP000682713">
    <property type="component" value="Unassembled WGS sequence"/>
</dbReference>
<evidence type="ECO:0000313" key="3">
    <source>
        <dbReference type="Proteomes" id="UP000682713"/>
    </source>
</evidence>